<protein>
    <submittedName>
        <fullName evidence="3">Putative GTP-binding protein EngB</fullName>
    </submittedName>
</protein>
<reference evidence="3" key="1">
    <citation type="submission" date="2015-07" db="EMBL/GenBank/DDBJ databases">
        <title>Transcriptome Assembly of Anthurium amnicola.</title>
        <authorList>
            <person name="Suzuki J."/>
        </authorList>
    </citation>
    <scope>NUCLEOTIDE SEQUENCE</scope>
</reference>
<dbReference type="AlphaFoldDB" id="A0A1D1XRY2"/>
<feature type="transmembrane region" description="Helical" evidence="2">
    <location>
        <begin position="263"/>
        <end position="284"/>
    </location>
</feature>
<dbReference type="EMBL" id="GDJX01022780">
    <property type="protein sequence ID" value="JAT45156.1"/>
    <property type="molecule type" value="Transcribed_RNA"/>
</dbReference>
<dbReference type="PANTHER" id="PTHR33672">
    <property type="entry name" value="YCF3-INTERACTING PROTEIN 1, CHLOROPLASTIC"/>
    <property type="match status" value="1"/>
</dbReference>
<gene>
    <name evidence="3" type="primary">engB_2</name>
    <name evidence="3" type="ORF">g.45265</name>
</gene>
<keyword evidence="2" id="KW-0472">Membrane</keyword>
<feature type="region of interest" description="Disordered" evidence="1">
    <location>
        <begin position="92"/>
        <end position="115"/>
    </location>
</feature>
<proteinExistence type="predicted"/>
<sequence>ELGTATSSGRPQRCRARPVSALFRPRCERMALRLLPLASLEARRDPFLSFFTPPPPCSPTSRPLILFPAKLLLPPLRHRRRRHTLVSVGREEATELQVSDGEGQERQQQQNATSEDLEYVSQIKTVLEVLKKNRDMLFGEVKLTMMIEDPRELERKRLLGIDLDEVTRDDLVSALEDVHAGRIPENRVALRLLAEEMAQWPNLEVEATKKRPGKSLYARATDVGIDPQEAVMRLNIDWDSAADIEPGDESDDVPVPPVVGYGALYLVTALPVLIGVSVVLILFYNSLQ</sequence>
<name>A0A1D1XRY2_9ARAE</name>
<evidence type="ECO:0000256" key="2">
    <source>
        <dbReference type="SAM" id="Phobius"/>
    </source>
</evidence>
<dbReference type="InterPro" id="IPR040340">
    <property type="entry name" value="CEST/Y3IP1"/>
</dbReference>
<evidence type="ECO:0000256" key="1">
    <source>
        <dbReference type="SAM" id="MobiDB-lite"/>
    </source>
</evidence>
<dbReference type="GO" id="GO:0048564">
    <property type="term" value="P:photosystem I assembly"/>
    <property type="evidence" value="ECO:0007669"/>
    <property type="project" value="InterPro"/>
</dbReference>
<feature type="non-terminal residue" evidence="3">
    <location>
        <position position="1"/>
    </location>
</feature>
<keyword evidence="2" id="KW-1133">Transmembrane helix</keyword>
<dbReference type="GO" id="GO:0080183">
    <property type="term" value="P:response to photooxidative stress"/>
    <property type="evidence" value="ECO:0007669"/>
    <property type="project" value="InterPro"/>
</dbReference>
<evidence type="ECO:0000313" key="3">
    <source>
        <dbReference type="EMBL" id="JAT45156.1"/>
    </source>
</evidence>
<dbReference type="PANTHER" id="PTHR33672:SF3">
    <property type="entry name" value="YCF3-INTERACTING PROTEIN 1, CHLOROPLASTIC"/>
    <property type="match status" value="1"/>
</dbReference>
<accession>A0A1D1XRY2</accession>
<dbReference type="GO" id="GO:0009535">
    <property type="term" value="C:chloroplast thylakoid membrane"/>
    <property type="evidence" value="ECO:0007669"/>
    <property type="project" value="InterPro"/>
</dbReference>
<keyword evidence="2" id="KW-0812">Transmembrane</keyword>
<organism evidence="3">
    <name type="scientific">Anthurium amnicola</name>
    <dbReference type="NCBI Taxonomy" id="1678845"/>
    <lineage>
        <taxon>Eukaryota</taxon>
        <taxon>Viridiplantae</taxon>
        <taxon>Streptophyta</taxon>
        <taxon>Embryophyta</taxon>
        <taxon>Tracheophyta</taxon>
        <taxon>Spermatophyta</taxon>
        <taxon>Magnoliopsida</taxon>
        <taxon>Liliopsida</taxon>
        <taxon>Araceae</taxon>
        <taxon>Pothoideae</taxon>
        <taxon>Potheae</taxon>
        <taxon>Anthurium</taxon>
    </lineage>
</organism>